<dbReference type="RefSeq" id="WP_038681738.1">
    <property type="nucleotide sequence ID" value="NZ_BJMC01000014.1"/>
</dbReference>
<evidence type="ECO:0000313" key="1">
    <source>
        <dbReference type="EMBL" id="AIY18972.1"/>
    </source>
</evidence>
<dbReference type="EMBL" id="CP009896">
    <property type="protein sequence ID" value="AIY18972.1"/>
    <property type="molecule type" value="Genomic_DNA"/>
</dbReference>
<dbReference type="GeneID" id="96611702"/>
<organism evidence="1 2">
    <name type="scientific">Nocardioides simplex</name>
    <name type="common">Arthrobacter simplex</name>
    <dbReference type="NCBI Taxonomy" id="2045"/>
    <lineage>
        <taxon>Bacteria</taxon>
        <taxon>Bacillati</taxon>
        <taxon>Actinomycetota</taxon>
        <taxon>Actinomycetes</taxon>
        <taxon>Propionibacteriales</taxon>
        <taxon>Nocardioidaceae</taxon>
        <taxon>Pimelobacter</taxon>
    </lineage>
</organism>
<dbReference type="Proteomes" id="UP000030300">
    <property type="component" value="Chromosome"/>
</dbReference>
<dbReference type="InterPro" id="IPR015943">
    <property type="entry name" value="WD40/YVTN_repeat-like_dom_sf"/>
</dbReference>
<protein>
    <submittedName>
        <fullName evidence="1">Uncharacterized protein</fullName>
    </submittedName>
</protein>
<gene>
    <name evidence="1" type="ORF">KR76_23310</name>
</gene>
<accession>A0A0A1DQW4</accession>
<dbReference type="InterPro" id="IPR011047">
    <property type="entry name" value="Quinoprotein_ADH-like_sf"/>
</dbReference>
<reference evidence="1 2" key="1">
    <citation type="journal article" date="2015" name="Genome Announc.">
        <title>Complete Genome Sequence of Steroid-Transforming Nocardioides simplex VKM Ac-2033D.</title>
        <authorList>
            <person name="Shtratnikova V.Y."/>
            <person name="Schelkunov M.I."/>
            <person name="Pekov Y.A."/>
            <person name="Fokina V.V."/>
            <person name="Logacheva M.D."/>
            <person name="Sokolov S.L."/>
            <person name="Bragin E.Y."/>
            <person name="Ashapkin V.V."/>
            <person name="Donova M.V."/>
        </authorList>
    </citation>
    <scope>NUCLEOTIDE SEQUENCE [LARGE SCALE GENOMIC DNA]</scope>
    <source>
        <strain evidence="1 2">VKM Ac-2033D</strain>
    </source>
</reference>
<name>A0A0A1DQW4_NOCSI</name>
<dbReference type="PROSITE" id="PS51257">
    <property type="entry name" value="PROKAR_LIPOPROTEIN"/>
    <property type="match status" value="1"/>
</dbReference>
<sequence>MLLPRVLAGLLLAALLTACDAGDDPGPRPAPALPELAPAWTAAGVTGDRAWLVDDLLVVAGKATLTGLDRATGAVRWTRSLAPGICTTALAPNPDSLLALVVQRTAKPQTCAAAALVDLHDGALRWRKDLRDQHPSHWDDARYDGAGAGTKVVAVTDTVIGAALRLDVRDGAVLSRSDDAEYTTDGPHLVALTSLNLRRSPTIETRATVTETDTGRRVRTFRTRDASNLFPVQAAPLVVGTERGQWGSDLYVEHGGQVRVVGRGLGLFTATVDDRVVQGYDGALVVSDAGTGEELSAQPLDPQEEVAGVAGDAVITYDRVPGWLPDAPAVLRRLPLDGSGEPVVLGRVRGAALLVADGVAYTAGRDGMRAYRLPADGTPTSAYLDRLAWREGDLRPAEVFDACRAVSGETLAQVGLAADERVDASCWWGGGRRFSVAVEAGLPEAPAPAREDGAEDVPGLGDSAWLVERSRALELTVRLRNVTVRVTATATDARPGVLEAAREVLAALEDRD</sequence>
<dbReference type="OrthoDB" id="3634012at2"/>
<proteinExistence type="predicted"/>
<dbReference type="STRING" id="2045.KR76_23310"/>
<dbReference type="SUPFAM" id="SSF50998">
    <property type="entry name" value="Quinoprotein alcohol dehydrogenase-like"/>
    <property type="match status" value="1"/>
</dbReference>
<dbReference type="KEGG" id="psim:KR76_23310"/>
<dbReference type="Gene3D" id="2.130.10.10">
    <property type="entry name" value="YVTN repeat-like/Quinoprotein amine dehydrogenase"/>
    <property type="match status" value="1"/>
</dbReference>
<dbReference type="HOGENOM" id="CLU_531913_0_0_11"/>
<dbReference type="AlphaFoldDB" id="A0A0A1DQW4"/>
<evidence type="ECO:0000313" key="2">
    <source>
        <dbReference type="Proteomes" id="UP000030300"/>
    </source>
</evidence>
<keyword evidence="2" id="KW-1185">Reference proteome</keyword>